<name>A0A816YPB3_BRANA</name>
<dbReference type="PANTHER" id="PTHR10666">
    <property type="entry name" value="UBIQUITIN"/>
    <property type="match status" value="1"/>
</dbReference>
<dbReference type="InterPro" id="IPR050158">
    <property type="entry name" value="Ubiquitin_ubiquitin-like"/>
</dbReference>
<dbReference type="Pfam" id="PF00240">
    <property type="entry name" value="ubiquitin"/>
    <property type="match status" value="1"/>
</dbReference>
<accession>A0A816YPB3</accession>
<protein>
    <submittedName>
        <fullName evidence="3">(rape) hypothetical protein</fullName>
    </submittedName>
</protein>
<dbReference type="GO" id="GO:0003729">
    <property type="term" value="F:mRNA binding"/>
    <property type="evidence" value="ECO:0007669"/>
    <property type="project" value="UniProtKB-ARBA"/>
</dbReference>
<evidence type="ECO:0000256" key="1">
    <source>
        <dbReference type="ARBA" id="ARBA00022499"/>
    </source>
</evidence>
<organism evidence="3">
    <name type="scientific">Brassica napus</name>
    <name type="common">Rape</name>
    <dbReference type="NCBI Taxonomy" id="3708"/>
    <lineage>
        <taxon>Eukaryota</taxon>
        <taxon>Viridiplantae</taxon>
        <taxon>Streptophyta</taxon>
        <taxon>Embryophyta</taxon>
        <taxon>Tracheophyta</taxon>
        <taxon>Spermatophyta</taxon>
        <taxon>Magnoliopsida</taxon>
        <taxon>eudicotyledons</taxon>
        <taxon>Gunneridae</taxon>
        <taxon>Pentapetalae</taxon>
        <taxon>rosids</taxon>
        <taxon>malvids</taxon>
        <taxon>Brassicales</taxon>
        <taxon>Brassicaceae</taxon>
        <taxon>Brassiceae</taxon>
        <taxon>Brassica</taxon>
    </lineage>
</organism>
<dbReference type="InterPro" id="IPR019956">
    <property type="entry name" value="Ubiquitin_dom"/>
</dbReference>
<dbReference type="EMBL" id="HG994361">
    <property type="protein sequence ID" value="CAF2161078.1"/>
    <property type="molecule type" value="Genomic_DNA"/>
</dbReference>
<gene>
    <name evidence="3" type="ORF">DARMORV10_A07P12740.1</name>
</gene>
<sequence>MIIDMVSYTYLEPMAQLKKSQYPCRSASGFAYPCRYDVTNHTLQVKGTDTIGEVKTKYFEIDGTPVDQQNMILAGLALENSWTVAECGIRHESTIHLTRRLCGC</sequence>
<dbReference type="Proteomes" id="UP001295469">
    <property type="component" value="Chromosome A07"/>
</dbReference>
<evidence type="ECO:0000259" key="2">
    <source>
        <dbReference type="PROSITE" id="PS50053"/>
    </source>
</evidence>
<dbReference type="SUPFAM" id="SSF54236">
    <property type="entry name" value="Ubiquitin-like"/>
    <property type="match status" value="1"/>
</dbReference>
<dbReference type="PROSITE" id="PS50053">
    <property type="entry name" value="UBIQUITIN_2"/>
    <property type="match status" value="1"/>
</dbReference>
<dbReference type="SMR" id="A0A816YPB3"/>
<feature type="domain" description="Ubiquitin-like" evidence="2">
    <location>
        <begin position="42"/>
        <end position="104"/>
    </location>
</feature>
<keyword evidence="1" id="KW-1017">Isopeptide bond</keyword>
<proteinExistence type="predicted"/>
<reference evidence="3" key="1">
    <citation type="submission" date="2021-01" db="EMBL/GenBank/DDBJ databases">
        <authorList>
            <consortium name="Genoscope - CEA"/>
            <person name="William W."/>
        </authorList>
    </citation>
    <scope>NUCLEOTIDE SEQUENCE</scope>
</reference>
<dbReference type="InterPro" id="IPR029071">
    <property type="entry name" value="Ubiquitin-like_domsf"/>
</dbReference>
<dbReference type="AlphaFoldDB" id="A0A816YPB3"/>
<dbReference type="SMART" id="SM00213">
    <property type="entry name" value="UBQ"/>
    <property type="match status" value="1"/>
</dbReference>
<dbReference type="InterPro" id="IPR000626">
    <property type="entry name" value="Ubiquitin-like_dom"/>
</dbReference>
<dbReference type="Gene3D" id="3.10.20.90">
    <property type="entry name" value="Phosphatidylinositol 3-kinase Catalytic Subunit, Chain A, domain 1"/>
    <property type="match status" value="1"/>
</dbReference>
<evidence type="ECO:0000313" key="3">
    <source>
        <dbReference type="EMBL" id="CAF2161078.1"/>
    </source>
</evidence>
<dbReference type="PRINTS" id="PR00348">
    <property type="entry name" value="UBIQUITIN"/>
</dbReference>
<dbReference type="CDD" id="cd17039">
    <property type="entry name" value="Ubl_ubiquitin_like"/>
    <property type="match status" value="1"/>
</dbReference>